<evidence type="ECO:0000313" key="3">
    <source>
        <dbReference type="EMBL" id="QFU75796.1"/>
    </source>
</evidence>
<dbReference type="Proteomes" id="UP000326287">
    <property type="component" value="Chromosome"/>
</dbReference>
<name>A0A5P9NJY3_9GAMM</name>
<dbReference type="CDD" id="cd03510">
    <property type="entry name" value="Rhizobitoxine-FADS-like"/>
    <property type="match status" value="1"/>
</dbReference>
<dbReference type="GO" id="GO:0046513">
    <property type="term" value="P:ceramide biosynthetic process"/>
    <property type="evidence" value="ECO:0007669"/>
    <property type="project" value="TreeGrafter"/>
</dbReference>
<dbReference type="OrthoDB" id="9800167at2"/>
<evidence type="ECO:0000313" key="4">
    <source>
        <dbReference type="Proteomes" id="UP000326287"/>
    </source>
</evidence>
<feature type="transmembrane region" description="Helical" evidence="1">
    <location>
        <begin position="21"/>
        <end position="42"/>
    </location>
</feature>
<evidence type="ECO:0000256" key="1">
    <source>
        <dbReference type="SAM" id="Phobius"/>
    </source>
</evidence>
<keyword evidence="1" id="KW-1133">Transmembrane helix</keyword>
<dbReference type="Pfam" id="PF00487">
    <property type="entry name" value="FA_desaturase"/>
    <property type="match status" value="1"/>
</dbReference>
<evidence type="ECO:0000259" key="2">
    <source>
        <dbReference type="Pfam" id="PF00487"/>
    </source>
</evidence>
<dbReference type="InterPro" id="IPR005804">
    <property type="entry name" value="FA_desaturase_dom"/>
</dbReference>
<dbReference type="PANTHER" id="PTHR12879">
    <property type="entry name" value="SPHINGOLIPID DELTA 4 DESATURASE/C-4 HYDROXYLASE PROTEIN DES2"/>
    <property type="match status" value="1"/>
</dbReference>
<dbReference type="AlphaFoldDB" id="A0A5P9NJY3"/>
<keyword evidence="1" id="KW-0812">Transmembrane</keyword>
<keyword evidence="4" id="KW-1185">Reference proteome</keyword>
<dbReference type="RefSeq" id="WP_152661903.1">
    <property type="nucleotide sequence ID" value="NZ_CP036422.1"/>
</dbReference>
<feature type="transmembrane region" description="Helical" evidence="1">
    <location>
        <begin position="48"/>
        <end position="68"/>
    </location>
</feature>
<sequence>MKTTDFLTREEINDFTRRSDLAGAWMVVSNWVMIAAVFAIVITWTNPLTILFAIPLLGGRQLGLAVLMHEAGHKTLFKTDALNRSIGQWFCAYPVMGDVVAYGESHRVHHRYAGTDQDPDLPNYRNYPVSKASFKRKIIRDLTGRTGLLLLRSLVGSAKGRNVMLREGEETNSERRGLLVNAVMFLAMLAMGVGAFYLLWLVAYFIAYPLIARIRQVAEHGNVADLYDPDPRKNTRTTYANVLDRLLFCPNHVNYHLEHHLLASVPCHRLPALHRLLLERGFYEGHEDAIARSYLQMLKRAVPELGGGAAPAT</sequence>
<feature type="domain" description="Fatty acid desaturase" evidence="2">
    <location>
        <begin position="48"/>
        <end position="279"/>
    </location>
</feature>
<dbReference type="KEGG" id="halc:EY643_09065"/>
<proteinExistence type="predicted"/>
<keyword evidence="1" id="KW-0472">Membrane</keyword>
<organism evidence="3 4">
    <name type="scientific">Halioglobus maricola</name>
    <dbReference type="NCBI Taxonomy" id="2601894"/>
    <lineage>
        <taxon>Bacteria</taxon>
        <taxon>Pseudomonadati</taxon>
        <taxon>Pseudomonadota</taxon>
        <taxon>Gammaproteobacteria</taxon>
        <taxon>Cellvibrionales</taxon>
        <taxon>Halieaceae</taxon>
        <taxon>Halioglobus</taxon>
    </lineage>
</organism>
<dbReference type="PANTHER" id="PTHR12879:SF8">
    <property type="entry name" value="SPHINGOLIPID DELTA(4)-DESATURASE DES1"/>
    <property type="match status" value="1"/>
</dbReference>
<gene>
    <name evidence="3" type="ORF">EY643_09065</name>
</gene>
<feature type="transmembrane region" description="Helical" evidence="1">
    <location>
        <begin position="178"/>
        <end position="206"/>
    </location>
</feature>
<dbReference type="GO" id="GO:0016020">
    <property type="term" value="C:membrane"/>
    <property type="evidence" value="ECO:0007669"/>
    <property type="project" value="GOC"/>
</dbReference>
<dbReference type="GO" id="GO:0042284">
    <property type="term" value="F:sphingolipid delta-4 desaturase activity"/>
    <property type="evidence" value="ECO:0007669"/>
    <property type="project" value="TreeGrafter"/>
</dbReference>
<dbReference type="EMBL" id="CP036422">
    <property type="protein sequence ID" value="QFU75796.1"/>
    <property type="molecule type" value="Genomic_DNA"/>
</dbReference>
<protein>
    <submittedName>
        <fullName evidence="3">Fatty acid desaturase</fullName>
    </submittedName>
</protein>
<reference evidence="3 4" key="1">
    <citation type="submission" date="2019-02" db="EMBL/GenBank/DDBJ databases">
        <authorList>
            <person name="Li S.-H."/>
        </authorList>
    </citation>
    <scope>NUCLEOTIDE SEQUENCE [LARGE SCALE GENOMIC DNA]</scope>
    <source>
        <strain evidence="3 4">IMCC14385</strain>
    </source>
</reference>
<accession>A0A5P9NJY3</accession>